<dbReference type="Gene3D" id="3.30.9.10">
    <property type="entry name" value="D-Amino Acid Oxidase, subunit A, domain 2"/>
    <property type="match status" value="1"/>
</dbReference>
<evidence type="ECO:0000259" key="5">
    <source>
        <dbReference type="Pfam" id="PF01494"/>
    </source>
</evidence>
<keyword evidence="8" id="KW-1185">Reference proteome</keyword>
<dbReference type="OrthoDB" id="1716816at2759"/>
<evidence type="ECO:0000313" key="8">
    <source>
        <dbReference type="Proteomes" id="UP001049176"/>
    </source>
</evidence>
<dbReference type="Gene3D" id="3.50.50.60">
    <property type="entry name" value="FAD/NAD(P)-binding domain"/>
    <property type="match status" value="1"/>
</dbReference>
<dbReference type="SUPFAM" id="SSF54373">
    <property type="entry name" value="FAD-linked reductases, C-terminal domain"/>
    <property type="match status" value="1"/>
</dbReference>
<dbReference type="Gene3D" id="3.40.30.20">
    <property type="match status" value="1"/>
</dbReference>
<evidence type="ECO:0000256" key="1">
    <source>
        <dbReference type="ARBA" id="ARBA00007801"/>
    </source>
</evidence>
<feature type="domain" description="FAD-binding" evidence="5">
    <location>
        <begin position="8"/>
        <end position="366"/>
    </location>
</feature>
<dbReference type="Pfam" id="PF07976">
    <property type="entry name" value="Phe_hydrox_dim"/>
    <property type="match status" value="1"/>
</dbReference>
<keyword evidence="3" id="KW-0274">FAD</keyword>
<keyword evidence="2" id="KW-0285">Flavoprotein</keyword>
<dbReference type="Pfam" id="PF01494">
    <property type="entry name" value="FAD_binding_3"/>
    <property type="match status" value="1"/>
</dbReference>
<evidence type="ECO:0000256" key="2">
    <source>
        <dbReference type="ARBA" id="ARBA00022630"/>
    </source>
</evidence>
<gene>
    <name evidence="7" type="ORF">E1B28_006231</name>
</gene>
<comment type="similarity">
    <text evidence="1">Belongs to the PheA/TfdB FAD monooxygenase family.</text>
</comment>
<dbReference type="InterPro" id="IPR050641">
    <property type="entry name" value="RIFMO-like"/>
</dbReference>
<evidence type="ECO:0000313" key="7">
    <source>
        <dbReference type="EMBL" id="KAG7095492.1"/>
    </source>
</evidence>
<dbReference type="SUPFAM" id="SSF51905">
    <property type="entry name" value="FAD/NAD(P)-binding domain"/>
    <property type="match status" value="1"/>
</dbReference>
<dbReference type="RefSeq" id="XP_043011962.1">
    <property type="nucleotide sequence ID" value="XM_043150872.1"/>
</dbReference>
<protein>
    <submittedName>
        <fullName evidence="7">Uncharacterized protein</fullName>
    </submittedName>
</protein>
<sequence>MDGESCKADIVIVGGGPVGSLLAYQLARFGCKPFIIEQEDKTRSARYGRATTFWPRTIELLDQLDLADRLLQTGVVSRSGLHFHEGRRVKGGIMYGSRMDRLGDTFFKFALHLRQRLTEEQFSSALEEYGFQHHNRHVIESYSIHDGIADDHPVTVRARDLSSDCIVQIKTKYLVGADGGKSTVRKLADIPFDGENTKHRWIRMDARVRTNMPNSRCLNSVDSATHGQIVWCPIDNGLTRIGYVLSSALLERYGGVEAITQDIAVEEAKKALHPFELEFVSVEWFTVYGIGQRIAKTFYVENRVFLAGDACHTHSSGSAQGLNTGVHDAVNLAWKLALCIHGLARPSILDSYNDERRPIVQQVIDNDKVISMLISGQYPPRFQGRRESTREILTEWFDDMSMQAFTLGLGISYPVNTVNREFPGPSRSTVNPGDRGPDVYLTELGTGDMVRLHTILKNDGKFSLVVFAGIPTQTMSSFSQFREAVFGPFTKAFPARAFKWFTIPSVHGNGGQEIFVNPPMGKVYLDESVKAHDIYGVDIRIGAVIVFRPDGWVGTVVEMSEYGVVDLTAYFEHFLNRRDAIECNGVVAHL</sequence>
<dbReference type="PANTHER" id="PTHR43004:SF5">
    <property type="entry name" value="FAD-BINDING DOMAIN-CONTAINING PROTEIN"/>
    <property type="match status" value="1"/>
</dbReference>
<dbReference type="PRINTS" id="PR00420">
    <property type="entry name" value="RNGMNOXGNASE"/>
</dbReference>
<dbReference type="InterPro" id="IPR002938">
    <property type="entry name" value="FAD-bd"/>
</dbReference>
<feature type="domain" description="Phenol hydroxylase-like C-terminal dimerisation" evidence="6">
    <location>
        <begin position="427"/>
        <end position="577"/>
    </location>
</feature>
<dbReference type="InterPro" id="IPR036188">
    <property type="entry name" value="FAD/NAD-bd_sf"/>
</dbReference>
<evidence type="ECO:0000256" key="4">
    <source>
        <dbReference type="ARBA" id="ARBA00023002"/>
    </source>
</evidence>
<dbReference type="KEGG" id="more:E1B28_006231"/>
<accession>A0A9P7UV26</accession>
<dbReference type="GeneID" id="66075307"/>
<proteinExistence type="inferred from homology"/>
<keyword evidence="4" id="KW-0560">Oxidoreductase</keyword>
<name>A0A9P7UV26_9AGAR</name>
<dbReference type="AlphaFoldDB" id="A0A9P7UV26"/>
<dbReference type="GO" id="GO:0071949">
    <property type="term" value="F:FAD binding"/>
    <property type="evidence" value="ECO:0007669"/>
    <property type="project" value="InterPro"/>
</dbReference>
<reference evidence="7" key="1">
    <citation type="journal article" date="2021" name="Genome Biol. Evol.">
        <title>The assembled and annotated genome of the fairy-ring fungus Marasmius oreades.</title>
        <authorList>
            <person name="Hiltunen M."/>
            <person name="Ament-Velasquez S.L."/>
            <person name="Johannesson H."/>
        </authorList>
    </citation>
    <scope>NUCLEOTIDE SEQUENCE</scope>
    <source>
        <strain evidence="7">03SP1</strain>
    </source>
</reference>
<dbReference type="InterPro" id="IPR012941">
    <property type="entry name" value="Phe_hydrox_C_dim_dom"/>
</dbReference>
<dbReference type="PANTHER" id="PTHR43004">
    <property type="entry name" value="TRK SYSTEM POTASSIUM UPTAKE PROTEIN"/>
    <property type="match status" value="1"/>
</dbReference>
<dbReference type="EMBL" id="CM032183">
    <property type="protein sequence ID" value="KAG7095492.1"/>
    <property type="molecule type" value="Genomic_DNA"/>
</dbReference>
<dbReference type="InterPro" id="IPR036249">
    <property type="entry name" value="Thioredoxin-like_sf"/>
</dbReference>
<evidence type="ECO:0000256" key="3">
    <source>
        <dbReference type="ARBA" id="ARBA00022827"/>
    </source>
</evidence>
<dbReference type="Proteomes" id="UP001049176">
    <property type="component" value="Chromosome 3"/>
</dbReference>
<dbReference type="InterPro" id="IPR038220">
    <property type="entry name" value="PHOX_C_sf"/>
</dbReference>
<dbReference type="GO" id="GO:0016709">
    <property type="term" value="F:oxidoreductase activity, acting on paired donors, with incorporation or reduction of molecular oxygen, NAD(P)H as one donor, and incorporation of one atom of oxygen"/>
    <property type="evidence" value="ECO:0007669"/>
    <property type="project" value="UniProtKB-ARBA"/>
</dbReference>
<evidence type="ECO:0000259" key="6">
    <source>
        <dbReference type="Pfam" id="PF07976"/>
    </source>
</evidence>
<organism evidence="7 8">
    <name type="scientific">Marasmius oreades</name>
    <name type="common">fairy-ring Marasmius</name>
    <dbReference type="NCBI Taxonomy" id="181124"/>
    <lineage>
        <taxon>Eukaryota</taxon>
        <taxon>Fungi</taxon>
        <taxon>Dikarya</taxon>
        <taxon>Basidiomycota</taxon>
        <taxon>Agaricomycotina</taxon>
        <taxon>Agaricomycetes</taxon>
        <taxon>Agaricomycetidae</taxon>
        <taxon>Agaricales</taxon>
        <taxon>Marasmiineae</taxon>
        <taxon>Marasmiaceae</taxon>
        <taxon>Marasmius</taxon>
    </lineage>
</organism>
<dbReference type="SUPFAM" id="SSF52833">
    <property type="entry name" value="Thioredoxin-like"/>
    <property type="match status" value="1"/>
</dbReference>
<comment type="caution">
    <text evidence="7">The sequence shown here is derived from an EMBL/GenBank/DDBJ whole genome shotgun (WGS) entry which is preliminary data.</text>
</comment>